<dbReference type="InterPro" id="IPR017918">
    <property type="entry name" value="N-reg_PII_CS"/>
</dbReference>
<dbReference type="PATRIC" id="fig|380242.3.peg.912"/>
<dbReference type="InterPro" id="IPR002187">
    <property type="entry name" value="N-reg_PII"/>
</dbReference>
<dbReference type="Pfam" id="PF00543">
    <property type="entry name" value="P-II"/>
    <property type="match status" value="1"/>
</dbReference>
<dbReference type="PANTHER" id="PTHR30115">
    <property type="entry name" value="NITROGEN REGULATORY PROTEIN P-II"/>
    <property type="match status" value="1"/>
</dbReference>
<dbReference type="GO" id="GO:0005524">
    <property type="term" value="F:ATP binding"/>
    <property type="evidence" value="ECO:0007669"/>
    <property type="project" value="TreeGrafter"/>
</dbReference>
<dbReference type="AlphaFoldDB" id="A0A0M2V075"/>
<sequence length="112" mass="12514">MKKIEAIIRPERLSIVKDALEELGYPGMTVTDVKGHGAQRGITEQWRGRTFRVDLLSKVKIEMVVSDEEVEKIVQCITKESQTGSIGDGKIFISTIDDVLRIRTGERGDKAV</sequence>
<dbReference type="PROSITE" id="PS51343">
    <property type="entry name" value="PII_GLNB_DOM"/>
    <property type="match status" value="1"/>
</dbReference>
<dbReference type="GO" id="GO:0005829">
    <property type="term" value="C:cytosol"/>
    <property type="evidence" value="ECO:0007669"/>
    <property type="project" value="TreeGrafter"/>
</dbReference>
<proteinExistence type="inferred from homology"/>
<dbReference type="GO" id="GO:0030234">
    <property type="term" value="F:enzyme regulator activity"/>
    <property type="evidence" value="ECO:0007669"/>
    <property type="project" value="InterPro"/>
</dbReference>
<evidence type="ECO:0000313" key="2">
    <source>
        <dbReference type="EMBL" id="KKO20601.1"/>
    </source>
</evidence>
<dbReference type="Proteomes" id="UP000034954">
    <property type="component" value="Unassembled WGS sequence"/>
</dbReference>
<organism evidence="2 3">
    <name type="scientific">Candidatus Brocadia fulgida</name>
    <dbReference type="NCBI Taxonomy" id="380242"/>
    <lineage>
        <taxon>Bacteria</taxon>
        <taxon>Pseudomonadati</taxon>
        <taxon>Planctomycetota</taxon>
        <taxon>Candidatus Brocadiia</taxon>
        <taxon>Candidatus Brocadiales</taxon>
        <taxon>Candidatus Brocadiaceae</taxon>
        <taxon>Candidatus Brocadia</taxon>
    </lineage>
</organism>
<dbReference type="SUPFAM" id="SSF54913">
    <property type="entry name" value="GlnB-like"/>
    <property type="match status" value="1"/>
</dbReference>
<dbReference type="InterPro" id="IPR015867">
    <property type="entry name" value="N-reg_PII/ATP_PRibTrfase_C"/>
</dbReference>
<accession>A0A0M2V075</accession>
<comment type="similarity">
    <text evidence="1">Belongs to the P(II) protein family.</text>
</comment>
<dbReference type="SMART" id="SM00938">
    <property type="entry name" value="P-II"/>
    <property type="match status" value="1"/>
</dbReference>
<dbReference type="PRINTS" id="PR00340">
    <property type="entry name" value="PIIGLNB"/>
</dbReference>
<dbReference type="PANTHER" id="PTHR30115:SF11">
    <property type="entry name" value="NITROGEN REGULATORY PROTEIN P-II HOMOLOG"/>
    <property type="match status" value="1"/>
</dbReference>
<dbReference type="Gene3D" id="3.30.70.120">
    <property type="match status" value="1"/>
</dbReference>
<dbReference type="EMBL" id="LAQJ01000089">
    <property type="protein sequence ID" value="KKO20601.1"/>
    <property type="molecule type" value="Genomic_DNA"/>
</dbReference>
<dbReference type="PROSITE" id="PS00638">
    <property type="entry name" value="PII_GLNB_CTER"/>
    <property type="match status" value="1"/>
</dbReference>
<comment type="caution">
    <text evidence="2">The sequence shown here is derived from an EMBL/GenBank/DDBJ whole genome shotgun (WGS) entry which is preliminary data.</text>
</comment>
<evidence type="ECO:0000313" key="3">
    <source>
        <dbReference type="Proteomes" id="UP000034954"/>
    </source>
</evidence>
<reference evidence="2 3" key="1">
    <citation type="journal article" date="2013" name="BMC Microbiol.">
        <title>Identification of the type II cytochrome c maturation pathway in anammox bacteria by comparative genomics.</title>
        <authorList>
            <person name="Ferousi C."/>
            <person name="Speth D.R."/>
            <person name="Reimann J."/>
            <person name="Op den Camp H.J."/>
            <person name="Allen J.W."/>
            <person name="Keltjens J.T."/>
            <person name="Jetten M.S."/>
        </authorList>
    </citation>
    <scope>NUCLEOTIDE SEQUENCE [LARGE SCALE GENOMIC DNA]</scope>
    <source>
        <strain evidence="2">RU1</strain>
    </source>
</reference>
<dbReference type="GO" id="GO:0006808">
    <property type="term" value="P:regulation of nitrogen utilization"/>
    <property type="evidence" value="ECO:0007669"/>
    <property type="project" value="InterPro"/>
</dbReference>
<protein>
    <submittedName>
        <fullName evidence="2">Nitrogen regulatory protein</fullName>
    </submittedName>
</protein>
<evidence type="ECO:0000256" key="1">
    <source>
        <dbReference type="RuleBase" id="RU003936"/>
    </source>
</evidence>
<dbReference type="InterPro" id="IPR011322">
    <property type="entry name" value="N-reg_PII-like_a/b"/>
</dbReference>
<keyword evidence="3" id="KW-1185">Reference proteome</keyword>
<name>A0A0M2V075_9BACT</name>
<gene>
    <name evidence="2" type="ORF">BROFUL_00720</name>
</gene>